<keyword evidence="6" id="KW-0456">Lyase</keyword>
<evidence type="ECO:0000256" key="6">
    <source>
        <dbReference type="ARBA" id="ARBA00023239"/>
    </source>
</evidence>
<protein>
    <recommendedName>
        <fullName evidence="9">Guanylate cyclase domain-containing protein</fullName>
    </recommendedName>
</protein>
<dbReference type="InterPro" id="IPR029787">
    <property type="entry name" value="Nucleotide_cyclase"/>
</dbReference>
<reference evidence="10 11" key="1">
    <citation type="submission" date="2024-04" db="EMBL/GenBank/DDBJ databases">
        <title>Tritrichomonas musculus Genome.</title>
        <authorList>
            <person name="Alves-Ferreira E."/>
            <person name="Grigg M."/>
            <person name="Lorenzi H."/>
            <person name="Galac M."/>
        </authorList>
    </citation>
    <scope>NUCLEOTIDE SEQUENCE [LARGE SCALE GENOMIC DNA]</scope>
    <source>
        <strain evidence="10 11">EAF2021</strain>
    </source>
</reference>
<dbReference type="PROSITE" id="PS50125">
    <property type="entry name" value="GUANYLATE_CYCLASE_2"/>
    <property type="match status" value="1"/>
</dbReference>
<evidence type="ECO:0000256" key="7">
    <source>
        <dbReference type="SAM" id="MobiDB-lite"/>
    </source>
</evidence>
<keyword evidence="5 8" id="KW-0472">Membrane</keyword>
<comment type="subcellular location">
    <subcellularLocation>
        <location evidence="1">Membrane</location>
    </subcellularLocation>
</comment>
<feature type="transmembrane region" description="Helical" evidence="8">
    <location>
        <begin position="871"/>
        <end position="895"/>
    </location>
</feature>
<dbReference type="PANTHER" id="PTHR11920">
    <property type="entry name" value="GUANYLYL CYCLASE"/>
    <property type="match status" value="1"/>
</dbReference>
<accession>A0ABR2HJ10</accession>
<feature type="transmembrane region" description="Helical" evidence="8">
    <location>
        <begin position="274"/>
        <end position="291"/>
    </location>
</feature>
<feature type="transmembrane region" description="Helical" evidence="8">
    <location>
        <begin position="972"/>
        <end position="994"/>
    </location>
</feature>
<feature type="region of interest" description="Disordered" evidence="7">
    <location>
        <begin position="603"/>
        <end position="623"/>
    </location>
</feature>
<dbReference type="SUPFAM" id="SSF55073">
    <property type="entry name" value="Nucleotide cyclase"/>
    <property type="match status" value="1"/>
</dbReference>
<evidence type="ECO:0000256" key="8">
    <source>
        <dbReference type="SAM" id="Phobius"/>
    </source>
</evidence>
<dbReference type="Proteomes" id="UP001470230">
    <property type="component" value="Unassembled WGS sequence"/>
</dbReference>
<feature type="transmembrane region" description="Helical" evidence="8">
    <location>
        <begin position="334"/>
        <end position="354"/>
    </location>
</feature>
<dbReference type="InterPro" id="IPR001054">
    <property type="entry name" value="A/G_cyclase"/>
</dbReference>
<feature type="compositionally biased region" description="Polar residues" evidence="7">
    <location>
        <begin position="603"/>
        <end position="613"/>
    </location>
</feature>
<feature type="transmembrane region" description="Helical" evidence="8">
    <location>
        <begin position="242"/>
        <end position="268"/>
    </location>
</feature>
<keyword evidence="11" id="KW-1185">Reference proteome</keyword>
<evidence type="ECO:0000259" key="9">
    <source>
        <dbReference type="PROSITE" id="PS50125"/>
    </source>
</evidence>
<evidence type="ECO:0000256" key="1">
    <source>
        <dbReference type="ARBA" id="ARBA00004370"/>
    </source>
</evidence>
<dbReference type="SMART" id="SM00044">
    <property type="entry name" value="CYCc"/>
    <property type="match status" value="1"/>
</dbReference>
<keyword evidence="3" id="KW-0547">Nucleotide-binding</keyword>
<evidence type="ECO:0000313" key="11">
    <source>
        <dbReference type="Proteomes" id="UP001470230"/>
    </source>
</evidence>
<name>A0ABR2HJ10_9EUKA</name>
<dbReference type="EMBL" id="JAPFFF010000027">
    <property type="protein sequence ID" value="KAK8848191.1"/>
    <property type="molecule type" value="Genomic_DNA"/>
</dbReference>
<feature type="transmembrane region" description="Helical" evidence="8">
    <location>
        <begin position="1180"/>
        <end position="1209"/>
    </location>
</feature>
<evidence type="ECO:0000313" key="10">
    <source>
        <dbReference type="EMBL" id="KAK8848191.1"/>
    </source>
</evidence>
<feature type="domain" description="Guanylate cyclase" evidence="9">
    <location>
        <begin position="1404"/>
        <end position="1536"/>
    </location>
</feature>
<dbReference type="PANTHER" id="PTHR11920:SF335">
    <property type="entry name" value="GUANYLATE CYCLASE"/>
    <property type="match status" value="1"/>
</dbReference>
<feature type="transmembrane region" description="Helical" evidence="8">
    <location>
        <begin position="206"/>
        <end position="230"/>
    </location>
</feature>
<feature type="transmembrane region" description="Helical" evidence="8">
    <location>
        <begin position="303"/>
        <end position="328"/>
    </location>
</feature>
<dbReference type="CDD" id="cd07302">
    <property type="entry name" value="CHD"/>
    <property type="match status" value="1"/>
</dbReference>
<comment type="caution">
    <text evidence="10">The sequence shown here is derived from an EMBL/GenBank/DDBJ whole genome shotgun (WGS) entry which is preliminary data.</text>
</comment>
<dbReference type="Gene3D" id="3.30.450.20">
    <property type="entry name" value="PAS domain"/>
    <property type="match status" value="1"/>
</dbReference>
<evidence type="ECO:0000256" key="3">
    <source>
        <dbReference type="ARBA" id="ARBA00022741"/>
    </source>
</evidence>
<feature type="transmembrane region" description="Helical" evidence="8">
    <location>
        <begin position="649"/>
        <end position="673"/>
    </location>
</feature>
<organism evidence="10 11">
    <name type="scientific">Tritrichomonas musculus</name>
    <dbReference type="NCBI Taxonomy" id="1915356"/>
    <lineage>
        <taxon>Eukaryota</taxon>
        <taxon>Metamonada</taxon>
        <taxon>Parabasalia</taxon>
        <taxon>Tritrichomonadida</taxon>
        <taxon>Tritrichomonadidae</taxon>
        <taxon>Tritrichomonas</taxon>
    </lineage>
</organism>
<dbReference type="Gene3D" id="3.30.70.1230">
    <property type="entry name" value="Nucleotide cyclase"/>
    <property type="match status" value="1"/>
</dbReference>
<dbReference type="Pfam" id="PF00211">
    <property type="entry name" value="Guanylate_cyc"/>
    <property type="match status" value="1"/>
</dbReference>
<evidence type="ECO:0000256" key="5">
    <source>
        <dbReference type="ARBA" id="ARBA00023136"/>
    </source>
</evidence>
<gene>
    <name evidence="10" type="ORF">M9Y10_019247</name>
</gene>
<feature type="transmembrane region" description="Helical" evidence="8">
    <location>
        <begin position="685"/>
        <end position="707"/>
    </location>
</feature>
<proteinExistence type="predicted"/>
<feature type="transmembrane region" description="Helical" evidence="8">
    <location>
        <begin position="134"/>
        <end position="157"/>
    </location>
</feature>
<sequence>MKLVNADDMTSSTSVRGTSFSIFQTATTKYDGLVELSPYKKIRNLLFELIRYIYSSVSSSSKNLQSIMKIVNIIMTWIRLLQLFGPSLCTSFTIAGDDKFSLWDKNNALCRIFEYFSILWNLVPPNYRVDACPYILLIYSIIFIIFFIIIIGSSVFFKKYAKLPSFVPHIIMIFIGTFGYFFHPVAAAHGFEIIGYYINNSDRTNLVLNIITLICAIICLLIYFWLYIHIFAISIEFRDDSLICILFMPQIQIMIASTLLTAIISLLVHFSSTPKSVGCFLNAAIYIFLFFNRYIEGGFINKAANIAFATVTTSGAAVSLLCGILLIVKRQMNTSFVFVIIAFIVIMAILMLFYERCRNTKCLIVLDDVSVNNDISNIKSVRQFMSLIVIGFEKAHPVCVDNSIFDLATDKWPKDNRIWCAFLKFLAIYSQFSNQSLLVAQKIQTIGLKGYMIKNMVQQSSSLLKSRDVNLSPELKKKLGVLSKRVQATKHKMRYIWDLVIQGNLNEMDHAIDNCYRAVENCSAEFDHVARQYSNNRFIARSYTRYCHEVLADRQLTNEWFDKSRMLQKGIKITTDAAHDLGLEAFPLLPSNFSGSQLTLNPSENDMSTSEGFTSELDEDSRNQQSSIQNMLLRNTIEKIKIPSIKYSIVTRLLVLFILFLIPVIVFSIYMTFLIDKLTSPLDFIYTLSYLRCIGFQVAIIGHHYVLETIPEHLVKHVNPDRDPPVSLGSSFDPRVQLLFLLKTGSLVLQTLSTFASFMEGNPTMDVARDVIFGPNMEYIFFKSRGDRERLNVSLQVGMMDVLNQLYSLLEYTPITDSNPNPENPLNSSVLNNSCILNSVQNAETFGNYILDSLELVIKYMQDKDKEVEKVLMILMISLGILYVFLLILVTVLCLKGIRKDKTTIYKCLTSLPKNVVSTVVEYLRVLKKDKEDSLMKGGTTTEVDADLNKQEENILKILMTGDSSGGVKSELLIIILTVFHGCAFLAFVIYGGMSVINQSKHLISEAPHVDYLLGAYTYDAATVLATNLMLGEFYNLSTDFLVPVLVTRFNSRLQRSQDYYSRLLYGNKTSGVDINPFKAFAHGLQEAIGRMQCNDISSKPPESVYNAYRCIRPDVMLYIHHNMVLSLVLPVQMNNATISKENELIPEIYDLSLMLLYENFFFPMFNEVVNSLNTTFKKAIVPIIAISFLLFALSLIIEIIIVVINLLTKRHMIFALKMLMQCPVNAVHACSNVQRVLSGDFSTSSYEGTARNSEFFDNLVHELPKACVICDQQGIIKISNIASNRMFKSTNDELIGSHIKTLLGNSSPREFNHPQNISKLIEKSVNYTDKSNENINLIVEMRPEQSMVIITFTDVTLTVRYNTLISEEKEKSDALLKSILPASLVPRVQRGEKDISFAVQSASVMFTDIVEFTPWCSSNTGPFVMSTLNALFKEFDSRLAKYSTMTKIKCIGDCYMAAGGIFADVNQPAVHASEAVDFGLDQIDSVLKCNNVLGTSLRVRVGVNTGGPIVAGVLGIGKPTFEILGPAINMAQQMEHHGVPMNVHISRSVYEMIYGGKFKVRERGNIEIKNGTVQTYLVSGDA</sequence>
<evidence type="ECO:0000256" key="2">
    <source>
        <dbReference type="ARBA" id="ARBA00022692"/>
    </source>
</evidence>
<evidence type="ECO:0000256" key="4">
    <source>
        <dbReference type="ARBA" id="ARBA00022989"/>
    </source>
</evidence>
<feature type="transmembrane region" description="Helical" evidence="8">
    <location>
        <begin position="70"/>
        <end position="95"/>
    </location>
</feature>
<keyword evidence="4 8" id="KW-1133">Transmembrane helix</keyword>
<dbReference type="InterPro" id="IPR050401">
    <property type="entry name" value="Cyclic_nucleotide_synthase"/>
</dbReference>
<feature type="transmembrane region" description="Helical" evidence="8">
    <location>
        <begin position="166"/>
        <end position="186"/>
    </location>
</feature>
<keyword evidence="2 8" id="KW-0812">Transmembrane</keyword>